<dbReference type="Gene3D" id="4.10.240.10">
    <property type="entry name" value="Zn(2)-C6 fungal-type DNA-binding domain"/>
    <property type="match status" value="1"/>
</dbReference>
<dbReference type="AlphaFoldDB" id="A0A084AY18"/>
<evidence type="ECO:0000256" key="2">
    <source>
        <dbReference type="SAM" id="MobiDB-lite"/>
    </source>
</evidence>
<dbReference type="CDD" id="cd12148">
    <property type="entry name" value="fungal_TF_MHR"/>
    <property type="match status" value="1"/>
</dbReference>
<name>A0A084AY18_STACB</name>
<dbReference type="Proteomes" id="UP000028045">
    <property type="component" value="Unassembled WGS sequence"/>
</dbReference>
<feature type="region of interest" description="Disordered" evidence="2">
    <location>
        <begin position="99"/>
        <end position="121"/>
    </location>
</feature>
<dbReference type="PANTHER" id="PTHR47785">
    <property type="entry name" value="ZN(II)2CYS6 TRANSCRIPTION FACTOR (EUROFUNG)-RELATED-RELATED"/>
    <property type="match status" value="1"/>
</dbReference>
<dbReference type="InterPro" id="IPR001138">
    <property type="entry name" value="Zn2Cys6_DnaBD"/>
</dbReference>
<dbReference type="PROSITE" id="PS50048">
    <property type="entry name" value="ZN2_CY6_FUNGAL_2"/>
    <property type="match status" value="1"/>
</dbReference>
<reference evidence="4 5" key="1">
    <citation type="journal article" date="2014" name="BMC Genomics">
        <title>Comparative genome sequencing reveals chemotype-specific gene clusters in the toxigenic black mold Stachybotrys.</title>
        <authorList>
            <person name="Semeiks J."/>
            <person name="Borek D."/>
            <person name="Otwinowski Z."/>
            <person name="Grishin N.V."/>
        </authorList>
    </citation>
    <scope>NUCLEOTIDE SEQUENCE [LARGE SCALE GENOMIC DNA]</scope>
    <source>
        <strain evidence="5">CBS 109288 / IBT 7711</strain>
    </source>
</reference>
<dbReference type="SUPFAM" id="SSF57701">
    <property type="entry name" value="Zn2/Cys6 DNA-binding domain"/>
    <property type="match status" value="1"/>
</dbReference>
<dbReference type="PROSITE" id="PS00463">
    <property type="entry name" value="ZN2_CY6_FUNGAL_1"/>
    <property type="match status" value="1"/>
</dbReference>
<dbReference type="InterPro" id="IPR036864">
    <property type="entry name" value="Zn2-C6_fun-type_DNA-bd_sf"/>
</dbReference>
<dbReference type="GO" id="GO:0008270">
    <property type="term" value="F:zinc ion binding"/>
    <property type="evidence" value="ECO:0007669"/>
    <property type="project" value="InterPro"/>
</dbReference>
<dbReference type="OrthoDB" id="4356994at2759"/>
<gene>
    <name evidence="4" type="ORF">S7711_03417</name>
</gene>
<dbReference type="HOGENOM" id="CLU_449082_0_0_1"/>
<evidence type="ECO:0000313" key="4">
    <source>
        <dbReference type="EMBL" id="KEY70197.1"/>
    </source>
</evidence>
<dbReference type="Pfam" id="PF00172">
    <property type="entry name" value="Zn_clus"/>
    <property type="match status" value="1"/>
</dbReference>
<dbReference type="EMBL" id="KL648458">
    <property type="protein sequence ID" value="KEY70197.1"/>
    <property type="molecule type" value="Genomic_DNA"/>
</dbReference>
<feature type="domain" description="Zn(2)-C6 fungal-type" evidence="3">
    <location>
        <begin position="31"/>
        <end position="61"/>
    </location>
</feature>
<dbReference type="InterPro" id="IPR053181">
    <property type="entry name" value="EcdB-like_regulator"/>
</dbReference>
<evidence type="ECO:0000256" key="1">
    <source>
        <dbReference type="ARBA" id="ARBA00023242"/>
    </source>
</evidence>
<accession>A0A084AY18</accession>
<sequence length="687" mass="75990">MSGGPASGTVSRRPPPSRSGAQYARKRASQACLTCRARKSRCDNQRPKCGFCVGSGADCNYPGSDLSKLDSASLLILDRLERVEENILGQLQAPAKSTADGCDGRFNDQQGKSSRGGGGEIWMNGDRVMTWKSIFDIQDAATSESWARFRRDVDDAQASESGILPMIISPTIMLEDLAMDVQCDASSIFQQQGGFALATTDMLVKNYIELVHSRYPILDVNYLRYLMETVGQTAQSTNGQLPTVDLLAQVLQPSDLTIFFLALALGEVATMSSARTSLFPSSVHLQRALLFAGLAVFGQDSLVKSLQAQLLLASYYMWTLKPWKAWKVIDTATLMAEKALFKRPNVKESTSGHRVLWTVSKMHLELMEELQVHSPAHITSSLTAFMKASTLPHPNTEPFSWPGVDPALGSRTWYYYLAETSSRRLIERIKDEMYSGNTSPVTWSRLPTGTSKPTDLIPEVAHLVSLYNVACELYRQIDEWSNSLPENFKSSVQLLANNTASSPLPAFADINPQAMSKYLWNRECQLRLITFRPFISLLAQLPTDGIVQEHQQRVLLRGAKTYLTHALQFIHSQSPSPERHYGTWLFGRNLWTVALTILSACNTPMLYERMDYGAGTPNEHTSPGGSTQMMVSPISDVKGSLCSYGDAIMAVEKALDMIGNWKHESASLEACAQLLSALLARTRQLRG</sequence>
<dbReference type="SMART" id="SM00066">
    <property type="entry name" value="GAL4"/>
    <property type="match status" value="1"/>
</dbReference>
<feature type="region of interest" description="Disordered" evidence="2">
    <location>
        <begin position="1"/>
        <end position="25"/>
    </location>
</feature>
<proteinExistence type="predicted"/>
<dbReference type="GO" id="GO:0000981">
    <property type="term" value="F:DNA-binding transcription factor activity, RNA polymerase II-specific"/>
    <property type="evidence" value="ECO:0007669"/>
    <property type="project" value="InterPro"/>
</dbReference>
<keyword evidence="1" id="KW-0539">Nucleus</keyword>
<organism evidence="4 5">
    <name type="scientific">Stachybotrys chartarum (strain CBS 109288 / IBT 7711)</name>
    <name type="common">Toxic black mold</name>
    <name type="synonym">Stilbospora chartarum</name>
    <dbReference type="NCBI Taxonomy" id="1280523"/>
    <lineage>
        <taxon>Eukaryota</taxon>
        <taxon>Fungi</taxon>
        <taxon>Dikarya</taxon>
        <taxon>Ascomycota</taxon>
        <taxon>Pezizomycotina</taxon>
        <taxon>Sordariomycetes</taxon>
        <taxon>Hypocreomycetidae</taxon>
        <taxon>Hypocreales</taxon>
        <taxon>Stachybotryaceae</taxon>
        <taxon>Stachybotrys</taxon>
    </lineage>
</organism>
<protein>
    <recommendedName>
        <fullName evidence="3">Zn(2)-C6 fungal-type domain-containing protein</fullName>
    </recommendedName>
</protein>
<dbReference type="CDD" id="cd00067">
    <property type="entry name" value="GAL4"/>
    <property type="match status" value="1"/>
</dbReference>
<dbReference type="PANTHER" id="PTHR47785:SF5">
    <property type="entry name" value="ZN(II)2CYS6 TRANSCRIPTION FACTOR (EUROFUNG)"/>
    <property type="match status" value="1"/>
</dbReference>
<keyword evidence="5" id="KW-1185">Reference proteome</keyword>
<evidence type="ECO:0000313" key="5">
    <source>
        <dbReference type="Proteomes" id="UP000028045"/>
    </source>
</evidence>
<evidence type="ECO:0000259" key="3">
    <source>
        <dbReference type="PROSITE" id="PS50048"/>
    </source>
</evidence>